<evidence type="ECO:0000313" key="3">
    <source>
        <dbReference type="EMBL" id="PQF20877.1"/>
    </source>
</evidence>
<dbReference type="Pfam" id="PF00293">
    <property type="entry name" value="NUDIX"/>
    <property type="match status" value="1"/>
</dbReference>
<dbReference type="SUPFAM" id="SSF55811">
    <property type="entry name" value="Nudix"/>
    <property type="match status" value="1"/>
</dbReference>
<comment type="caution">
    <text evidence="3">The sequence shown here is derived from an EMBL/GenBank/DDBJ whole genome shotgun (WGS) entry which is preliminary data.</text>
</comment>
<proteinExistence type="predicted"/>
<dbReference type="PROSITE" id="PS51462">
    <property type="entry name" value="NUDIX"/>
    <property type="match status" value="1"/>
</dbReference>
<dbReference type="PROSITE" id="PS00893">
    <property type="entry name" value="NUDIX_BOX"/>
    <property type="match status" value="1"/>
</dbReference>
<evidence type="ECO:0000313" key="4">
    <source>
        <dbReference type="Proteomes" id="UP000237934"/>
    </source>
</evidence>
<name>A0A2S7RNX1_ENTMU</name>
<dbReference type="RefSeq" id="WP_104872664.1">
    <property type="nucleotide sequence ID" value="NZ_PUAP01000050.1"/>
</dbReference>
<dbReference type="InterPro" id="IPR000086">
    <property type="entry name" value="NUDIX_hydrolase_dom"/>
</dbReference>
<reference evidence="3 4" key="1">
    <citation type="journal article" date="2018" name="Pathog. Dis.">
        <title>Whole-genome sequencing based characterization of antimicrobial resistance in Enterococcus.</title>
        <authorList>
            <person name="Tyson G."/>
        </authorList>
    </citation>
    <scope>NUCLEOTIDE SEQUENCE [LARGE SCALE GENOMIC DNA]</scope>
    <source>
        <strain evidence="3 4">CVM N55263</strain>
    </source>
</reference>
<gene>
    <name evidence="3" type="ORF">CUS89_14730</name>
</gene>
<evidence type="ECO:0000259" key="2">
    <source>
        <dbReference type="PROSITE" id="PS51462"/>
    </source>
</evidence>
<sequence>MRTYYNILLIPYILERSSNLKCCIFKREDMSVWQFIAGGGEDEEAPDQAAIREFIEESGIASNFLKVDKLVQLDSTASVLVDHFPELVKDAMKRDIFVIPIYTFAYDITEYQGALQPSDEHTEFTWVTFEEAQQLLHFDLDKTAICELQKRLSRRNK</sequence>
<dbReference type="Proteomes" id="UP000237934">
    <property type="component" value="Unassembled WGS sequence"/>
</dbReference>
<dbReference type="GO" id="GO:0006167">
    <property type="term" value="P:AMP biosynthetic process"/>
    <property type="evidence" value="ECO:0007669"/>
    <property type="project" value="TreeGrafter"/>
</dbReference>
<feature type="domain" description="Nudix hydrolase" evidence="2">
    <location>
        <begin position="1"/>
        <end position="149"/>
    </location>
</feature>
<dbReference type="GO" id="GO:0006754">
    <property type="term" value="P:ATP biosynthetic process"/>
    <property type="evidence" value="ECO:0007669"/>
    <property type="project" value="TreeGrafter"/>
</dbReference>
<dbReference type="PANTHER" id="PTHR21340">
    <property type="entry name" value="DIADENOSINE 5,5-P1,P4-TETRAPHOSPHATE PYROPHOSPHOHYDROLASE MUTT"/>
    <property type="match status" value="1"/>
</dbReference>
<dbReference type="GO" id="GO:0004081">
    <property type="term" value="F:bis(5'-nucleosyl)-tetraphosphatase (asymmetrical) activity"/>
    <property type="evidence" value="ECO:0007669"/>
    <property type="project" value="TreeGrafter"/>
</dbReference>
<dbReference type="PANTHER" id="PTHR21340:SF0">
    <property type="entry name" value="BIS(5'-NUCLEOSYL)-TETRAPHOSPHATASE [ASYMMETRICAL]"/>
    <property type="match status" value="1"/>
</dbReference>
<accession>A0A2S7RNX1</accession>
<protein>
    <submittedName>
        <fullName evidence="3">NUDIX pyrophosphatase</fullName>
    </submittedName>
</protein>
<organism evidence="3 4">
    <name type="scientific">Enterococcus mundtii</name>
    <dbReference type="NCBI Taxonomy" id="53346"/>
    <lineage>
        <taxon>Bacteria</taxon>
        <taxon>Bacillati</taxon>
        <taxon>Bacillota</taxon>
        <taxon>Bacilli</taxon>
        <taxon>Lactobacillales</taxon>
        <taxon>Enterococcaceae</taxon>
        <taxon>Enterococcus</taxon>
    </lineage>
</organism>
<keyword evidence="1" id="KW-0378">Hydrolase</keyword>
<dbReference type="AlphaFoldDB" id="A0A2S7RNX1"/>
<dbReference type="Gene3D" id="3.90.79.10">
    <property type="entry name" value="Nucleoside Triphosphate Pyrophosphohydrolase"/>
    <property type="match status" value="1"/>
</dbReference>
<evidence type="ECO:0000256" key="1">
    <source>
        <dbReference type="ARBA" id="ARBA00022801"/>
    </source>
</evidence>
<dbReference type="InterPro" id="IPR015797">
    <property type="entry name" value="NUDIX_hydrolase-like_dom_sf"/>
</dbReference>
<dbReference type="InterPro" id="IPR020084">
    <property type="entry name" value="NUDIX_hydrolase_CS"/>
</dbReference>
<dbReference type="EMBL" id="PUAP01000050">
    <property type="protein sequence ID" value="PQF20877.1"/>
    <property type="molecule type" value="Genomic_DNA"/>
</dbReference>
<dbReference type="InterPro" id="IPR051325">
    <property type="entry name" value="Nudix_hydrolase_domain"/>
</dbReference>